<evidence type="ECO:0000313" key="7">
    <source>
        <dbReference type="EMBL" id="QGU80169.1"/>
    </source>
</evidence>
<evidence type="ECO:0000313" key="13">
    <source>
        <dbReference type="Proteomes" id="UP000273998"/>
    </source>
</evidence>
<dbReference type="EMBL" id="VDCW01000004">
    <property type="protein sequence ID" value="TNF67854.1"/>
    <property type="molecule type" value="Genomic_DNA"/>
</dbReference>
<evidence type="ECO:0000313" key="12">
    <source>
        <dbReference type="Proteomes" id="UP000248776"/>
    </source>
</evidence>
<dbReference type="Proteomes" id="UP000322622">
    <property type="component" value="Chromosome"/>
</dbReference>
<dbReference type="EMBL" id="NSIW01000003">
    <property type="protein sequence ID" value="PZD57180.1"/>
    <property type="molecule type" value="Genomic_DNA"/>
</dbReference>
<dbReference type="EMBL" id="CP040804">
    <property type="protein sequence ID" value="QEM32295.1"/>
    <property type="molecule type" value="Genomic_DNA"/>
</dbReference>
<name>A0A074IZH8_STRSL</name>
<dbReference type="KEGG" id="strs:SSAL8618_03080"/>
<evidence type="ECO:0000313" key="3">
    <source>
        <dbReference type="EMBL" id="MDB8613156.1"/>
    </source>
</evidence>
<evidence type="ECO:0000313" key="8">
    <source>
        <dbReference type="EMBL" id="QMI50592.1"/>
    </source>
</evidence>
<dbReference type="GeneID" id="93791776"/>
<evidence type="ECO:0000313" key="1">
    <source>
        <dbReference type="EMBL" id="KEO45175.1"/>
    </source>
</evidence>
<organism evidence="1 11">
    <name type="scientific">Streptococcus salivarius</name>
    <dbReference type="NCBI Taxonomy" id="1304"/>
    <lineage>
        <taxon>Bacteria</taxon>
        <taxon>Bacillati</taxon>
        <taxon>Bacillota</taxon>
        <taxon>Bacilli</taxon>
        <taxon>Lactobacillales</taxon>
        <taxon>Streptococcaceae</taxon>
        <taxon>Streptococcus</taxon>
    </lineage>
</organism>
<dbReference type="InterPro" id="IPR015026">
    <property type="entry name" value="DUF1912"/>
</dbReference>
<reference evidence="8 18" key="8">
    <citation type="journal article" date="2020" name="Microbiol. Resour. Announc.">
        <title>Complete Genome Sequence of Streptococcus salivarius DB-B5, a Novel Probiotic Candidate Isolated from the Supragingival Plaque of a Healthy Female Subject.</title>
        <authorList>
            <person name="Fields F.R."/>
            <person name="Li X."/>
            <person name="Navarre W.W."/>
            <person name="Naito M."/>
        </authorList>
    </citation>
    <scope>NUCLEOTIDE SEQUENCE [LARGE SCALE GENOMIC DNA]</scope>
    <source>
        <strain evidence="8 18">DB-B5</strain>
    </source>
</reference>
<evidence type="ECO:0000313" key="4">
    <source>
        <dbReference type="EMBL" id="MTR27083.1"/>
    </source>
</evidence>
<evidence type="ECO:0000313" key="9">
    <source>
        <dbReference type="EMBL" id="RSI53062.1"/>
    </source>
</evidence>
<evidence type="ECO:0000313" key="17">
    <source>
        <dbReference type="Proteomes" id="UP000439678"/>
    </source>
</evidence>
<reference evidence="9 13" key="4">
    <citation type="submission" date="2018-11" db="EMBL/GenBank/DDBJ databases">
        <title>Species Designations Belie Phenotypic and Genotypic Heterogeneity in Oral Streptococci.</title>
        <authorList>
            <person name="Velsko I."/>
        </authorList>
    </citation>
    <scope>NUCLEOTIDE SEQUENCE [LARGE SCALE GENOMIC DNA]</scope>
    <source>
        <strain evidence="9 13">BCC42</strain>
    </source>
</reference>
<dbReference type="EMBL" id="JJMT01000014">
    <property type="protein sequence ID" value="KEO45175.1"/>
    <property type="molecule type" value="Genomic_DNA"/>
</dbReference>
<dbReference type="EMBL" id="CP018187">
    <property type="protein sequence ID" value="QGU80169.1"/>
    <property type="molecule type" value="Genomic_DNA"/>
</dbReference>
<dbReference type="Proteomes" id="UP000027855">
    <property type="component" value="Unassembled WGS sequence"/>
</dbReference>
<dbReference type="AlphaFoldDB" id="A0A074IZH8"/>
<dbReference type="SUPFAM" id="SSF140121">
    <property type="entry name" value="SPy1572-like"/>
    <property type="match status" value="1"/>
</dbReference>
<dbReference type="EMBL" id="CP054153">
    <property type="protein sequence ID" value="QMI50592.1"/>
    <property type="molecule type" value="Genomic_DNA"/>
</dbReference>
<reference evidence="5 12" key="3">
    <citation type="submission" date="2017-08" db="EMBL/GenBank/DDBJ databases">
        <title>Streptococcus salivarius strain HS0302 Genome.</title>
        <authorList>
            <person name="Smith J."/>
            <person name="Deng P."/>
            <person name="Geng M."/>
        </authorList>
    </citation>
    <scope>NUCLEOTIDE SEQUENCE [LARGE SCALE GENOMIC DNA]</scope>
    <source>
        <strain evidence="5 12">HS0302</strain>
    </source>
</reference>
<dbReference type="Proteomes" id="UP000248776">
    <property type="component" value="Unassembled WGS sequence"/>
</dbReference>
<evidence type="ECO:0000313" key="11">
    <source>
        <dbReference type="Proteomes" id="UP000027855"/>
    </source>
</evidence>
<dbReference type="PATRIC" id="fig|1304.173.peg.571"/>
<dbReference type="EMBL" id="JAQMJO010000001">
    <property type="protein sequence ID" value="MDB8605115.1"/>
    <property type="molecule type" value="Genomic_DNA"/>
</dbReference>
<dbReference type="Proteomes" id="UP000422997">
    <property type="component" value="Chromosome"/>
</dbReference>
<reference evidence="7 16" key="2">
    <citation type="submission" date="2016-11" db="EMBL/GenBank/DDBJ databases">
        <title>The potential of Streptococcus salivarius to inhibit the production of volatile sulphur compounds in the oral cavity.</title>
        <authorList>
            <person name="Sun L."/>
            <person name="Li Z."/>
            <person name="Jin D."/>
            <person name="Zhao H."/>
        </authorList>
    </citation>
    <scope>NUCLEOTIDE SEQUENCE [LARGE SCALE GENOMIC DNA]</scope>
    <source>
        <strain evidence="7 16">ICDC2</strain>
    </source>
</reference>
<proteinExistence type="predicted"/>
<dbReference type="InterPro" id="IPR038024">
    <property type="entry name" value="SPy1572-like_sf"/>
</dbReference>
<dbReference type="Proteomes" id="UP000516705">
    <property type="component" value="Chromosome"/>
</dbReference>
<reference evidence="10 14" key="7">
    <citation type="submission" date="2019-06" db="EMBL/GenBank/DDBJ databases">
        <title>Genome Announcement To Ensure Probiotic Safety of Streptococcus salivarius UBSS01.</title>
        <authorList>
            <person name="Sulthana A."/>
            <person name="Lakshmi S.G."/>
            <person name="Madempudi R.S."/>
        </authorList>
    </citation>
    <scope>NUCLEOTIDE SEQUENCE [LARGE SCALE GENOMIC DNA]</scope>
    <source>
        <strain evidence="10 14">UBSS01</strain>
    </source>
</reference>
<dbReference type="Proteomes" id="UP001212483">
    <property type="component" value="Unassembled WGS sequence"/>
</dbReference>
<dbReference type="Proteomes" id="UP000273998">
    <property type="component" value="Unassembled WGS sequence"/>
</dbReference>
<dbReference type="RefSeq" id="WP_002886199.1">
    <property type="nucleotide sequence ID" value="NZ_AP031488.1"/>
</dbReference>
<dbReference type="Proteomes" id="UP000439678">
    <property type="component" value="Unassembled WGS sequence"/>
</dbReference>
<evidence type="ECO:0000313" key="6">
    <source>
        <dbReference type="EMBL" id="QEM32295.1"/>
    </source>
</evidence>
<dbReference type="Proteomes" id="UP000308186">
    <property type="component" value="Unassembled WGS sequence"/>
</dbReference>
<evidence type="ECO:0000313" key="10">
    <source>
        <dbReference type="EMBL" id="TNF67854.1"/>
    </source>
</evidence>
<evidence type="ECO:0000313" key="14">
    <source>
        <dbReference type="Proteomes" id="UP000308186"/>
    </source>
</evidence>
<protein>
    <submittedName>
        <fullName evidence="7">Aldose epimerase</fullName>
    </submittedName>
    <submittedName>
        <fullName evidence="5">DUF1912 domain-containing protein</fullName>
    </submittedName>
    <submittedName>
        <fullName evidence="2">DUF1912 family protein</fullName>
    </submittedName>
</protein>
<evidence type="ECO:0000313" key="15">
    <source>
        <dbReference type="Proteomes" id="UP000322622"/>
    </source>
</evidence>
<dbReference type="Gene3D" id="1.20.58.90">
    <property type="match status" value="1"/>
</dbReference>
<reference evidence="6 15" key="6">
    <citation type="submission" date="2019-06" db="EMBL/GenBank/DDBJ databases">
        <title>Complete genome sequence of Streptococcus salivarius LAB813.</title>
        <authorList>
            <person name="Levesque C.M."/>
            <person name="Gong S.-G."/>
            <person name="Dufour D."/>
            <person name="Barbour A."/>
        </authorList>
    </citation>
    <scope>NUCLEOTIDE SEQUENCE [LARGE SCALE GENOMIC DNA]</scope>
    <source>
        <strain evidence="6 15">LAB813</strain>
    </source>
</reference>
<reference evidence="1 11" key="1">
    <citation type="submission" date="2014-04" db="EMBL/GenBank/DDBJ databases">
        <title>Variable characteristics of bacteriocin-producing Streptococcus salivarius strains isolated from Malaysian subjects.</title>
        <authorList>
            <person name="Philip K."/>
            <person name="Barbour A."/>
        </authorList>
    </citation>
    <scope>NUCLEOTIDE SEQUENCE [LARGE SCALE GENOMIC DNA]</scope>
    <source>
        <strain evidence="1 11">NU10</strain>
    </source>
</reference>
<accession>A0A074IZH8</accession>
<evidence type="ECO:0000313" key="5">
    <source>
        <dbReference type="EMBL" id="PZD57180.1"/>
    </source>
</evidence>
<dbReference type="EMBL" id="JAQMJT010000001">
    <property type="protein sequence ID" value="MDB8613156.1"/>
    <property type="molecule type" value="Genomic_DNA"/>
</dbReference>
<dbReference type="Proteomes" id="UP001210204">
    <property type="component" value="Unassembled WGS sequence"/>
</dbReference>
<evidence type="ECO:0000313" key="2">
    <source>
        <dbReference type="EMBL" id="MDB8605115.1"/>
    </source>
</evidence>
<evidence type="ECO:0000313" key="16">
    <source>
        <dbReference type="Proteomes" id="UP000422997"/>
    </source>
</evidence>
<dbReference type="OMA" id="TINEMAM"/>
<dbReference type="Pfam" id="PF08930">
    <property type="entry name" value="DUF1912"/>
    <property type="match status" value="1"/>
</dbReference>
<gene>
    <name evidence="7" type="ORF">BSR19_03060</name>
    <name evidence="5" type="ORF">CKU37_02180</name>
    <name evidence="9" type="ORF">D8867_10510</name>
    <name evidence="1" type="ORF">DL07_02955</name>
    <name evidence="10" type="ORF">FBF48_04050</name>
    <name evidence="6" type="ORF">FHI56_05090</name>
    <name evidence="4" type="ORF">GMC65_01650</name>
    <name evidence="8" type="ORF">HRE60_02680</name>
    <name evidence="2" type="ORF">PNU22_01275</name>
    <name evidence="3" type="ORF">PNU26_01895</name>
</gene>
<reference evidence="2" key="9">
    <citation type="submission" date="2023-01" db="EMBL/GenBank/DDBJ databases">
        <title>Human gut microbiome strain richness.</title>
        <authorList>
            <person name="Chen-Liaw A."/>
        </authorList>
    </citation>
    <scope>NUCLEOTIDE SEQUENCE</scope>
    <source>
        <strain evidence="3">1001095st1_G4_1001095IJ_161003</strain>
        <strain evidence="2">1001283st1_B9_1001283B150217_161031</strain>
    </source>
</reference>
<dbReference type="EMBL" id="RJNF01000046">
    <property type="protein sequence ID" value="RSI53062.1"/>
    <property type="molecule type" value="Genomic_DNA"/>
</dbReference>
<sequence length="84" mass="9850">MTYEQEFLKDFEAWVVTQVKVNETALAASKKIWEEDGDERARDASYRYEAKLDAYNFLIGKFANYRAGKGFHDMPDGLFGERHY</sequence>
<reference evidence="4 17" key="5">
    <citation type="journal article" date="2019" name="Nat. Med.">
        <title>A library of human gut bacterial isolates paired with longitudinal multiomics data enables mechanistic microbiome research.</title>
        <authorList>
            <person name="Poyet M."/>
            <person name="Groussin M."/>
            <person name="Gibbons S.M."/>
            <person name="Avila-Pacheco J."/>
            <person name="Jiang X."/>
            <person name="Kearney S.M."/>
            <person name="Perrotta A.R."/>
            <person name="Berdy B."/>
            <person name="Zhao S."/>
            <person name="Lieberman T.D."/>
            <person name="Swanson P.K."/>
            <person name="Smith M."/>
            <person name="Roesemann S."/>
            <person name="Alexander J.E."/>
            <person name="Rich S.A."/>
            <person name="Livny J."/>
            <person name="Vlamakis H."/>
            <person name="Clish C."/>
            <person name="Bullock K."/>
            <person name="Deik A."/>
            <person name="Scott J."/>
            <person name="Pierce K.A."/>
            <person name="Xavier R.J."/>
            <person name="Alm E.J."/>
        </authorList>
    </citation>
    <scope>NUCLEOTIDE SEQUENCE [LARGE SCALE GENOMIC DNA]</scope>
    <source>
        <strain evidence="4 17">BIOML-A4</strain>
    </source>
</reference>
<evidence type="ECO:0000313" key="18">
    <source>
        <dbReference type="Proteomes" id="UP000516705"/>
    </source>
</evidence>
<dbReference type="EMBL" id="WMYO01000001">
    <property type="protein sequence ID" value="MTR27083.1"/>
    <property type="molecule type" value="Genomic_DNA"/>
</dbReference>